<evidence type="ECO:0000256" key="1">
    <source>
        <dbReference type="ARBA" id="ARBA00010833"/>
    </source>
</evidence>
<dbReference type="Pfam" id="PF22422">
    <property type="entry name" value="MGH1-like_GH"/>
    <property type="match status" value="1"/>
</dbReference>
<evidence type="ECO:0000313" key="6">
    <source>
        <dbReference type="Proteomes" id="UP000317036"/>
    </source>
</evidence>
<dbReference type="GO" id="GO:0009311">
    <property type="term" value="P:oligosaccharide metabolic process"/>
    <property type="evidence" value="ECO:0007669"/>
    <property type="project" value="InterPro"/>
</dbReference>
<dbReference type="RefSeq" id="WP_144842330.1">
    <property type="nucleotide sequence ID" value="NZ_VNJI01000001.1"/>
</dbReference>
<dbReference type="AlphaFoldDB" id="A0A559KHY3"/>
<keyword evidence="6" id="KW-1185">Reference proteome</keyword>
<organism evidence="5 6">
    <name type="scientific">Paenibacillus cremeus</name>
    <dbReference type="NCBI Taxonomy" id="2163881"/>
    <lineage>
        <taxon>Bacteria</taxon>
        <taxon>Bacillati</taxon>
        <taxon>Bacillota</taxon>
        <taxon>Bacilli</taxon>
        <taxon>Bacillales</taxon>
        <taxon>Paenibacillaceae</taxon>
        <taxon>Paenibacillus</taxon>
    </lineage>
</organism>
<keyword evidence="2" id="KW-0378">Hydrolase</keyword>
<evidence type="ECO:0000259" key="4">
    <source>
        <dbReference type="Pfam" id="PF22422"/>
    </source>
</evidence>
<dbReference type="OrthoDB" id="9798687at2"/>
<dbReference type="EMBL" id="VNJI01000001">
    <property type="protein sequence ID" value="TVY11747.1"/>
    <property type="molecule type" value="Genomic_DNA"/>
</dbReference>
<feature type="domain" description="Mannosylglycerate hydrolase MGH1-like glycoside hydrolase" evidence="4">
    <location>
        <begin position="476"/>
        <end position="796"/>
    </location>
</feature>
<dbReference type="Gene3D" id="1.50.10.10">
    <property type="match status" value="1"/>
</dbReference>
<gene>
    <name evidence="5" type="ORF">FPZ49_00170</name>
</gene>
<dbReference type="SUPFAM" id="SSF48208">
    <property type="entry name" value="Six-hairpin glycosidases"/>
    <property type="match status" value="1"/>
</dbReference>
<sequence>MHPESNRHDLRLPDWGPYTKKYIGISHIASQQQGVRFDLSVFPGFYRRKVGVPSVMWESDYHPWEAAPDLSYYTHRHELEWKDRVYSDISFVRMDANRNLIRCDLVNNTDTKQNVVLHYMASVHFPAVKAHGDPMELIEVQGLGGAVWVDALDYEELEFAVKRPDDHLVYDGFYRGEERVSGFVNASGLGKGFGKNKGDRVKYKVRVPGAIQDAVLVIRYQMESGGKLELAMEGLAVASIQLAGSTGMNSCRMALGSIGPGEYELELVSSGGTPLILDGLLIAEQERHEQIQFRAVGWEPRPDKQPGPVPNSLILSYKNCDQVYGMVWLFDNYEIREYHGKDLDLSLRHNVHHHVHSSFYSPGQGHYTNVYMRPIALEGETSKRLYGMVCHGAIDEVKAFLQAFASRENDATCETRYLESKSSSAIQPVNPSGEKYLFGLQRLAATTLTNVVFPVYTKRSFIKHYTPGRWWDSLYTWDSGFIGLGLAELSIDRAIDSLQTYLTEPGDPQAAFMHHGSMVPVQHYQFLEIWNKTQSLELLQSYYASLKQYYQFYCGHHEGSTMKPFQSNLLNPWDYFYNSGGWDDYPPQVHVHRSGLKKQVAPVINTAHGIRIAKILKMAAKELGLLEDVELYDQDIELLSQALQQHAWDESAGFYGYVCHNEQGEPEGILQYNNEVNYNMGLDGAYPLVAGICDARQTELLLGHLFDEEEIWSPIGLSAVSQKAPYYNIEGYWNGTVWMPHQWFFWKTMIDLGRLDLAYQIAETGLEVWEREVRESYNCFEHFIIKTGRGAGWHHFGGLSNPVLSWFNAYHRPGTLTCGFDVWMKLTEVQPDHTQLTATLQYEGGRETFSLIATMSPECRYEALWNGEQAAIISKGDGVLHLELTAPAKQNEPGQLIIRAV</sequence>
<comment type="caution">
    <text evidence="5">The sequence shown here is derived from an EMBL/GenBank/DDBJ whole genome shotgun (WGS) entry which is preliminary data.</text>
</comment>
<dbReference type="PANTHER" id="PTHR10412">
    <property type="entry name" value="MANNOSYL-OLIGOSACCHARIDE GLUCOSIDASE"/>
    <property type="match status" value="1"/>
</dbReference>
<dbReference type="Proteomes" id="UP000317036">
    <property type="component" value="Unassembled WGS sequence"/>
</dbReference>
<dbReference type="GO" id="GO:0006487">
    <property type="term" value="P:protein N-linked glycosylation"/>
    <property type="evidence" value="ECO:0007669"/>
    <property type="project" value="TreeGrafter"/>
</dbReference>
<reference evidence="5 6" key="1">
    <citation type="submission" date="2019-07" db="EMBL/GenBank/DDBJ databases">
        <authorList>
            <person name="Kim J."/>
        </authorList>
    </citation>
    <scope>NUCLEOTIDE SEQUENCE [LARGE SCALE GENOMIC DNA]</scope>
    <source>
        <strain evidence="5 6">JC52</strain>
    </source>
</reference>
<dbReference type="PANTHER" id="PTHR10412:SF11">
    <property type="entry name" value="MANNOSYL-OLIGOSACCHARIDE GLUCOSIDASE"/>
    <property type="match status" value="1"/>
</dbReference>
<keyword evidence="3" id="KW-0326">Glycosidase</keyword>
<dbReference type="InterPro" id="IPR004888">
    <property type="entry name" value="Glycoside_hydrolase_63"/>
</dbReference>
<accession>A0A559KHY3</accession>
<dbReference type="InterPro" id="IPR054491">
    <property type="entry name" value="MGH1-like_GH"/>
</dbReference>
<evidence type="ECO:0000256" key="2">
    <source>
        <dbReference type="ARBA" id="ARBA00022801"/>
    </source>
</evidence>
<comment type="similarity">
    <text evidence="1">Belongs to the glycosyl hydrolase 63 family.</text>
</comment>
<dbReference type="InterPro" id="IPR012341">
    <property type="entry name" value="6hp_glycosidase-like_sf"/>
</dbReference>
<name>A0A559KHY3_9BACL</name>
<proteinExistence type="inferred from homology"/>
<dbReference type="InterPro" id="IPR008928">
    <property type="entry name" value="6-hairpin_glycosidase_sf"/>
</dbReference>
<evidence type="ECO:0000256" key="3">
    <source>
        <dbReference type="ARBA" id="ARBA00023295"/>
    </source>
</evidence>
<protein>
    <recommendedName>
        <fullName evidence="4">Mannosylglycerate hydrolase MGH1-like glycoside hydrolase domain-containing protein</fullName>
    </recommendedName>
</protein>
<dbReference type="GO" id="GO:0004573">
    <property type="term" value="F:Glc3Man9GlcNAc2 oligosaccharide glucosidase activity"/>
    <property type="evidence" value="ECO:0007669"/>
    <property type="project" value="InterPro"/>
</dbReference>
<evidence type="ECO:0000313" key="5">
    <source>
        <dbReference type="EMBL" id="TVY11747.1"/>
    </source>
</evidence>